<keyword evidence="2" id="KW-0812">Transmembrane</keyword>
<feature type="transmembrane region" description="Helical" evidence="2">
    <location>
        <begin position="205"/>
        <end position="227"/>
    </location>
</feature>
<feature type="transmembrane region" description="Helical" evidence="2">
    <location>
        <begin position="110"/>
        <end position="131"/>
    </location>
</feature>
<evidence type="ECO:0008006" key="5">
    <source>
        <dbReference type="Google" id="ProtNLM"/>
    </source>
</evidence>
<keyword evidence="2" id="KW-1133">Transmembrane helix</keyword>
<name>A0ABZ1MGZ8_STREF</name>
<proteinExistence type="predicted"/>
<feature type="transmembrane region" description="Helical" evidence="2">
    <location>
        <begin position="170"/>
        <end position="193"/>
    </location>
</feature>
<keyword evidence="2" id="KW-0472">Membrane</keyword>
<feature type="transmembrane region" description="Helical" evidence="2">
    <location>
        <begin position="83"/>
        <end position="103"/>
    </location>
</feature>
<feature type="transmembrane region" description="Helical" evidence="2">
    <location>
        <begin position="49"/>
        <end position="71"/>
    </location>
</feature>
<evidence type="ECO:0000313" key="3">
    <source>
        <dbReference type="EMBL" id="WTW27187.1"/>
    </source>
</evidence>
<dbReference type="Proteomes" id="UP001621512">
    <property type="component" value="Chromosome"/>
</dbReference>
<feature type="region of interest" description="Disordered" evidence="1">
    <location>
        <begin position="364"/>
        <end position="396"/>
    </location>
</feature>
<feature type="transmembrane region" description="Helical" evidence="2">
    <location>
        <begin position="137"/>
        <end position="158"/>
    </location>
</feature>
<protein>
    <recommendedName>
        <fullName evidence="5">Integral membrane protein</fullName>
    </recommendedName>
</protein>
<feature type="region of interest" description="Disordered" evidence="1">
    <location>
        <begin position="1"/>
        <end position="32"/>
    </location>
</feature>
<accession>A0ABZ1MGZ8</accession>
<gene>
    <name evidence="3" type="ORF">OHU35_14455</name>
</gene>
<feature type="compositionally biased region" description="Basic and acidic residues" evidence="1">
    <location>
        <begin position="1"/>
        <end position="22"/>
    </location>
</feature>
<evidence type="ECO:0000256" key="2">
    <source>
        <dbReference type="SAM" id="Phobius"/>
    </source>
</evidence>
<feature type="compositionally biased region" description="Polar residues" evidence="1">
    <location>
        <begin position="386"/>
        <end position="396"/>
    </location>
</feature>
<keyword evidence="4" id="KW-1185">Reference proteome</keyword>
<organism evidence="3 4">
    <name type="scientific">Streptomyces purpurascens</name>
    <dbReference type="NCBI Taxonomy" id="1924"/>
    <lineage>
        <taxon>Bacteria</taxon>
        <taxon>Bacillati</taxon>
        <taxon>Actinomycetota</taxon>
        <taxon>Actinomycetes</taxon>
        <taxon>Kitasatosporales</taxon>
        <taxon>Streptomycetaceae</taxon>
        <taxon>Streptomyces</taxon>
    </lineage>
</organism>
<dbReference type="EMBL" id="CP108341">
    <property type="protein sequence ID" value="WTW27187.1"/>
    <property type="molecule type" value="Genomic_DNA"/>
</dbReference>
<feature type="compositionally biased region" description="Basic and acidic residues" evidence="1">
    <location>
        <begin position="374"/>
        <end position="384"/>
    </location>
</feature>
<reference evidence="3 4" key="1">
    <citation type="submission" date="2022-10" db="EMBL/GenBank/DDBJ databases">
        <title>The complete genomes of actinobacterial strains from the NBC collection.</title>
        <authorList>
            <person name="Joergensen T.S."/>
            <person name="Alvarez Arevalo M."/>
            <person name="Sterndorff E.B."/>
            <person name="Faurdal D."/>
            <person name="Vuksanovic O."/>
            <person name="Mourched A.-S."/>
            <person name="Charusanti P."/>
            <person name="Shaw S."/>
            <person name="Blin K."/>
            <person name="Weber T."/>
        </authorList>
    </citation>
    <scope>NUCLEOTIDE SEQUENCE [LARGE SCALE GENOMIC DNA]</scope>
    <source>
        <strain evidence="3 4">NBC_00017</strain>
    </source>
</reference>
<evidence type="ECO:0000256" key="1">
    <source>
        <dbReference type="SAM" id="MobiDB-lite"/>
    </source>
</evidence>
<evidence type="ECO:0000313" key="4">
    <source>
        <dbReference type="Proteomes" id="UP001621512"/>
    </source>
</evidence>
<dbReference type="RefSeq" id="WP_405505514.1">
    <property type="nucleotide sequence ID" value="NZ_CP108341.1"/>
</dbReference>
<sequence length="396" mass="43421">MDVEKPAREGSEARVDLRKRAPEPTTPPVREGAAPEGCLAVAIRIPVRIVVLVLVVPVRMVWDALVVAGRFLNDALFRPVGRALLWLGRAVFVWPFVGLWRYVVVPVGKALAWLGYVLVVVPLVWLYRYVLTPVGHAIAWVVTGVARGVGVALGWVYACLLTPVGRAVMWVLKGLGAVLAAIGIGVYTVLAWLARYLVVVPARWLYTWVIAPVGRAIAWCAKGLVWLVSAIVTGIGMALYWITRILLVLPALALWRWVLAPVGRVLAVIGREVRDALGHAWRVAGHISLAVGRFLGTLFRWIFVEPVRWAYRSVLTPVGHVVRDTVLRPVAEAARSVGRATRQALATARESVRQARADFRRMLFGEPGQPQPVDRGEPSGREARTLGSSTTALTKD</sequence>